<dbReference type="SMART" id="SM00678">
    <property type="entry name" value="WWE"/>
    <property type="match status" value="1"/>
</dbReference>
<organism evidence="4 5">
    <name type="scientific">Emiliania huxleyi (strain CCMP1516)</name>
    <dbReference type="NCBI Taxonomy" id="280463"/>
    <lineage>
        <taxon>Eukaryota</taxon>
        <taxon>Haptista</taxon>
        <taxon>Haptophyta</taxon>
        <taxon>Prymnesiophyceae</taxon>
        <taxon>Isochrysidales</taxon>
        <taxon>Noelaerhabdaceae</taxon>
        <taxon>Emiliania</taxon>
    </lineage>
</organism>
<dbReference type="PANTHER" id="PTHR43310">
    <property type="entry name" value="SULFATE TRANSPORTER YBAR-RELATED"/>
    <property type="match status" value="1"/>
</dbReference>
<dbReference type="Gene3D" id="3.30.720.50">
    <property type="match status" value="1"/>
</dbReference>
<dbReference type="InterPro" id="IPR018123">
    <property type="entry name" value="WWE-dom_subgr"/>
</dbReference>
<feature type="transmembrane region" description="Helical" evidence="2">
    <location>
        <begin position="87"/>
        <end position="113"/>
    </location>
</feature>
<feature type="compositionally biased region" description="Low complexity" evidence="1">
    <location>
        <begin position="350"/>
        <end position="363"/>
    </location>
</feature>
<evidence type="ECO:0000313" key="4">
    <source>
        <dbReference type="EnsemblProtists" id="EOD06217"/>
    </source>
</evidence>
<dbReference type="EnsemblProtists" id="EOD06217">
    <property type="protein sequence ID" value="EOD06217"/>
    <property type="gene ID" value="EMIHUDRAFT_121358"/>
</dbReference>
<dbReference type="PaxDb" id="2903-EOD06217"/>
<dbReference type="InterPro" id="IPR037197">
    <property type="entry name" value="WWE_dom_sf"/>
</dbReference>
<keyword evidence="2" id="KW-0472">Membrane</keyword>
<dbReference type="PROSITE" id="PS50918">
    <property type="entry name" value="WWE"/>
    <property type="match status" value="1"/>
</dbReference>
<evidence type="ECO:0000313" key="5">
    <source>
        <dbReference type="Proteomes" id="UP000013827"/>
    </source>
</evidence>
<protein>
    <recommendedName>
        <fullName evidence="3">WWE domain-containing protein</fullName>
    </recommendedName>
</protein>
<dbReference type="SUPFAM" id="SSF117839">
    <property type="entry name" value="WWE domain"/>
    <property type="match status" value="1"/>
</dbReference>
<name>A0A0D3I4N2_EMIH1</name>
<reference evidence="4" key="2">
    <citation type="submission" date="2024-10" db="UniProtKB">
        <authorList>
            <consortium name="EnsemblProtists"/>
        </authorList>
    </citation>
    <scope>IDENTIFICATION</scope>
</reference>
<accession>A0A0D3I4N2</accession>
<dbReference type="STRING" id="2903.R1BA89"/>
<dbReference type="HOGENOM" id="CLU_326657_0_0_1"/>
<dbReference type="InterPro" id="IPR052706">
    <property type="entry name" value="Membrane-Transporter-like"/>
</dbReference>
<dbReference type="PANTHER" id="PTHR43310:SF4">
    <property type="entry name" value="AFR304WP"/>
    <property type="match status" value="1"/>
</dbReference>
<dbReference type="eggNOG" id="KOG0236">
    <property type="taxonomic scope" value="Eukaryota"/>
</dbReference>
<reference evidence="5" key="1">
    <citation type="journal article" date="2013" name="Nature">
        <title>Pan genome of the phytoplankton Emiliania underpins its global distribution.</title>
        <authorList>
            <person name="Read B.A."/>
            <person name="Kegel J."/>
            <person name="Klute M.J."/>
            <person name="Kuo A."/>
            <person name="Lefebvre S.C."/>
            <person name="Maumus F."/>
            <person name="Mayer C."/>
            <person name="Miller J."/>
            <person name="Monier A."/>
            <person name="Salamov A."/>
            <person name="Young J."/>
            <person name="Aguilar M."/>
            <person name="Claverie J.M."/>
            <person name="Frickenhaus S."/>
            <person name="Gonzalez K."/>
            <person name="Herman E.K."/>
            <person name="Lin Y.C."/>
            <person name="Napier J."/>
            <person name="Ogata H."/>
            <person name="Sarno A.F."/>
            <person name="Shmutz J."/>
            <person name="Schroeder D."/>
            <person name="de Vargas C."/>
            <person name="Verret F."/>
            <person name="von Dassow P."/>
            <person name="Valentin K."/>
            <person name="Van de Peer Y."/>
            <person name="Wheeler G."/>
            <person name="Dacks J.B."/>
            <person name="Delwiche C.F."/>
            <person name="Dyhrman S.T."/>
            <person name="Glockner G."/>
            <person name="John U."/>
            <person name="Richards T."/>
            <person name="Worden A.Z."/>
            <person name="Zhang X."/>
            <person name="Grigoriev I.V."/>
            <person name="Allen A.E."/>
            <person name="Bidle K."/>
            <person name="Borodovsky M."/>
            <person name="Bowler C."/>
            <person name="Brownlee C."/>
            <person name="Cock J.M."/>
            <person name="Elias M."/>
            <person name="Gladyshev V.N."/>
            <person name="Groth M."/>
            <person name="Guda C."/>
            <person name="Hadaegh A."/>
            <person name="Iglesias-Rodriguez M.D."/>
            <person name="Jenkins J."/>
            <person name="Jones B.M."/>
            <person name="Lawson T."/>
            <person name="Leese F."/>
            <person name="Lindquist E."/>
            <person name="Lobanov A."/>
            <person name="Lomsadze A."/>
            <person name="Malik S.B."/>
            <person name="Marsh M.E."/>
            <person name="Mackinder L."/>
            <person name="Mock T."/>
            <person name="Mueller-Roeber B."/>
            <person name="Pagarete A."/>
            <person name="Parker M."/>
            <person name="Probert I."/>
            <person name="Quesneville H."/>
            <person name="Raines C."/>
            <person name="Rensing S.A."/>
            <person name="Riano-Pachon D.M."/>
            <person name="Richier S."/>
            <person name="Rokitta S."/>
            <person name="Shiraiwa Y."/>
            <person name="Soanes D.M."/>
            <person name="van der Giezen M."/>
            <person name="Wahlund T.M."/>
            <person name="Williams B."/>
            <person name="Wilson W."/>
            <person name="Wolfe G."/>
            <person name="Wurch L.L."/>
        </authorList>
    </citation>
    <scope>NUCLEOTIDE SEQUENCE</scope>
</reference>
<keyword evidence="2" id="KW-0812">Transmembrane</keyword>
<evidence type="ECO:0000259" key="3">
    <source>
        <dbReference type="PROSITE" id="PS50918"/>
    </source>
</evidence>
<dbReference type="InterPro" id="IPR004170">
    <property type="entry name" value="WWE_dom"/>
</dbReference>
<dbReference type="Pfam" id="PF02825">
    <property type="entry name" value="WWE"/>
    <property type="match status" value="1"/>
</dbReference>
<evidence type="ECO:0000256" key="2">
    <source>
        <dbReference type="SAM" id="Phobius"/>
    </source>
</evidence>
<dbReference type="GeneID" id="17252366"/>
<keyword evidence="2" id="KW-1133">Transmembrane helix</keyword>
<evidence type="ECO:0000256" key="1">
    <source>
        <dbReference type="SAM" id="MobiDB-lite"/>
    </source>
</evidence>
<feature type="transmembrane region" description="Helical" evidence="2">
    <location>
        <begin position="42"/>
        <end position="67"/>
    </location>
</feature>
<keyword evidence="5" id="KW-1185">Reference proteome</keyword>
<dbReference type="Proteomes" id="UP000013827">
    <property type="component" value="Unassembled WGS sequence"/>
</dbReference>
<dbReference type="KEGG" id="ehx:EMIHUDRAFT_121358"/>
<feature type="region of interest" description="Disordered" evidence="1">
    <location>
        <begin position="324"/>
        <end position="363"/>
    </location>
</feature>
<proteinExistence type="predicted"/>
<dbReference type="AlphaFoldDB" id="A0A0D3I4N2"/>
<feature type="domain" description="WWE" evidence="3">
    <location>
        <begin position="258"/>
        <end position="334"/>
    </location>
</feature>
<feature type="region of interest" description="Disordered" evidence="1">
    <location>
        <begin position="186"/>
        <end position="208"/>
    </location>
</feature>
<dbReference type="RefSeq" id="XP_005758646.1">
    <property type="nucleotide sequence ID" value="XM_005758589.1"/>
</dbReference>
<sequence length="882" mass="94277">MANLFAACVGTIPNYVQLSPSVANMSLSRGLRGRARAGPWVVLFAACSTLVVSDVAASVPRAVVGAYMAHMGIGFMGEGLETIVDKLLVVVVPLLMACSFLSGLIFGLIVSLIKFVIIYSRAPIVRVHTDGLQSNTVRPWMHRTFLLEYGAANIHIVSVHGFLMFGSSPQLSRAVAAVAEADSDTTSGATAKGEASSADGLADGGGDEAAPPVPVMPPWFVILDLAACKGCDFGAVQELIKLSETRGLNHFCPPAADLHTAPMPDSDTDASWAVELRRAFSRYDADVSRIIEGAYMRQEPSVSITVRSHPYIIMFADMKQISSTDSTKTRRVQRSAPPTNKRKHGAGENAAPDAPASGASSSWMGCAPAPAAAPPLRFKRWRENGFVASSTLCTSPAAVPRLLPPPTLQVEVLHASPGENVILIRKALAAASQLVVAQLLTTAAQHLEQVRASGKGAIWVDESGAATTLLHGETRMALRASAVQLRGSGHAAAADEVAALADEREYTSTGGALVYPPGERLGLHLDDIAACNSSPFDPRVEHGVCVDVVEVDIQLGCGDQSQHNLLTPAVAEGVRRLDGQIDVVFAGIVCSTHTLARFRSDGLCAPLRDRRRPLGLPKLTEAQQRTLNESNALTRLSLECCALVYANGGEATVHTVHTVHTAMIENPVDYASEERLRRPFAEQQDRHCPLWCVPAVDAFLKCACNRRLVEHEQCVLGSDYMKPTALLSTDGIQGLVIRNFGDKRCGPTTCKYFMKPHPEKAIGQDDVGNFKSAKAAAYPPKMNRLLANTFICLAEKSAAAAAGLDEQSHNALKSLFGLSRTYQTAEAKAAQLRQERTKALAPFWVEMHKADYKASCSLTFKLGATSRGAGGGRGPAQRQRLF</sequence>
<dbReference type="GO" id="GO:0008270">
    <property type="term" value="F:zinc ion binding"/>
    <property type="evidence" value="ECO:0007669"/>
    <property type="project" value="InterPro"/>
</dbReference>